<accession>A0AAE1MLY2</accession>
<dbReference type="PROSITE" id="PS00375">
    <property type="entry name" value="UDPGT"/>
    <property type="match status" value="1"/>
</dbReference>
<dbReference type="Pfam" id="PF00201">
    <property type="entry name" value="UDPGT"/>
    <property type="match status" value="1"/>
</dbReference>
<dbReference type="InterPro" id="IPR035595">
    <property type="entry name" value="UDP_glycos_trans_CS"/>
</dbReference>
<evidence type="ECO:0000256" key="3">
    <source>
        <dbReference type="ARBA" id="ARBA00022679"/>
    </source>
</evidence>
<dbReference type="FunFam" id="3.40.50.2000:FF:000047">
    <property type="entry name" value="Glycosyltransferase"/>
    <property type="match status" value="1"/>
</dbReference>
<dbReference type="FunFam" id="3.40.50.2000:FF:000071">
    <property type="entry name" value="Glycosyltransferase"/>
    <property type="match status" value="1"/>
</dbReference>
<dbReference type="EC" id="2.4.1.-" evidence="5"/>
<dbReference type="InterPro" id="IPR058980">
    <property type="entry name" value="Glyco_transf_N"/>
</dbReference>
<organism evidence="7 8">
    <name type="scientific">Acacia crassicarpa</name>
    <name type="common">northern wattle</name>
    <dbReference type="NCBI Taxonomy" id="499986"/>
    <lineage>
        <taxon>Eukaryota</taxon>
        <taxon>Viridiplantae</taxon>
        <taxon>Streptophyta</taxon>
        <taxon>Embryophyta</taxon>
        <taxon>Tracheophyta</taxon>
        <taxon>Spermatophyta</taxon>
        <taxon>Magnoliopsida</taxon>
        <taxon>eudicotyledons</taxon>
        <taxon>Gunneridae</taxon>
        <taxon>Pentapetalae</taxon>
        <taxon>rosids</taxon>
        <taxon>fabids</taxon>
        <taxon>Fabales</taxon>
        <taxon>Fabaceae</taxon>
        <taxon>Caesalpinioideae</taxon>
        <taxon>mimosoid clade</taxon>
        <taxon>Acacieae</taxon>
        <taxon>Acacia</taxon>
    </lineage>
</organism>
<gene>
    <name evidence="7" type="ORF">QN277_021316</name>
</gene>
<dbReference type="InterPro" id="IPR002213">
    <property type="entry name" value="UDP_glucos_trans"/>
</dbReference>
<dbReference type="Proteomes" id="UP001293593">
    <property type="component" value="Unassembled WGS sequence"/>
</dbReference>
<dbReference type="Gene3D" id="3.40.50.2000">
    <property type="entry name" value="Glycogen Phosphorylase B"/>
    <property type="match status" value="2"/>
</dbReference>
<proteinExistence type="inferred from homology"/>
<keyword evidence="2 4" id="KW-0328">Glycosyltransferase</keyword>
<evidence type="ECO:0000259" key="6">
    <source>
        <dbReference type="Pfam" id="PF26168"/>
    </source>
</evidence>
<dbReference type="PANTHER" id="PTHR48047:SF19">
    <property type="entry name" value="GLYCOSYLTRANSFERASE"/>
    <property type="match status" value="1"/>
</dbReference>
<feature type="domain" description="Glycosyltransferase N-terminal" evidence="6">
    <location>
        <begin position="10"/>
        <end position="250"/>
    </location>
</feature>
<name>A0AAE1MLY2_9FABA</name>
<dbReference type="PANTHER" id="PTHR48047">
    <property type="entry name" value="GLYCOSYLTRANSFERASE"/>
    <property type="match status" value="1"/>
</dbReference>
<comment type="caution">
    <text evidence="7">The sequence shown here is derived from an EMBL/GenBank/DDBJ whole genome shotgun (WGS) entry which is preliminary data.</text>
</comment>
<reference evidence="7" key="1">
    <citation type="submission" date="2023-10" db="EMBL/GenBank/DDBJ databases">
        <title>Chromosome-level genome of the transformable northern wattle, Acacia crassicarpa.</title>
        <authorList>
            <person name="Massaro I."/>
            <person name="Sinha N.R."/>
            <person name="Poethig S."/>
            <person name="Leichty A.R."/>
        </authorList>
    </citation>
    <scope>NUCLEOTIDE SEQUENCE</scope>
    <source>
        <strain evidence="7">Acra3RX</strain>
        <tissue evidence="7">Leaf</tissue>
    </source>
</reference>
<sequence length="516" mass="58069">MAHNKPELHFVLIPLMAPGHLLPMVDMGRLLARRHVKVTIVTTPLNAARVRANIDRETQLGSPIELQLIQFPNAGSGIPEGYESVDTLPSMDLQENFFKALCLLQHPLEELFKKLNPTPNCIISDRHIVAAADVARKFQIPRIIFDGSNCFFLLCNHCLYDSKVLKNVSDSEPFVVPGLPGRIEFKKYQLPGIFNPNAIHQGINAVREMVRRSEEGAFGVVVNTFQDVEAEYVKEYKKVSGKKVWCVGPVSLSNENNLDKAQRCKGSSNEGEGEQGHYYCMKWLDSWPARSVIYVCLGSLNRVTPEQLMELGLGLEATKRPFIWVLRGAYKREETEKLLLEDGFEERVKGRGFLIRGWAPQVLILSHTAIGAFITHCGWNSTLEAICSGVPLITFPLFGEQFYNEKVIVQVVQTGVKVGCERAVHPGEEEKFDAIQVTRERVKEEVEKVMGEDGEESKRIRERARQYAEKAKKVVEKGGSSFLDMSLLIEEVTEHVKGLKMNNEEAKSHNTLQINA</sequence>
<protein>
    <recommendedName>
        <fullName evidence="5">Glycosyltransferase</fullName>
        <ecNumber evidence="5">2.4.1.-</ecNumber>
    </recommendedName>
</protein>
<evidence type="ECO:0000313" key="7">
    <source>
        <dbReference type="EMBL" id="KAK4272812.1"/>
    </source>
</evidence>
<dbReference type="GO" id="GO:0035251">
    <property type="term" value="F:UDP-glucosyltransferase activity"/>
    <property type="evidence" value="ECO:0007669"/>
    <property type="project" value="TreeGrafter"/>
</dbReference>
<comment type="similarity">
    <text evidence="1 4">Belongs to the UDP-glycosyltransferase family.</text>
</comment>
<evidence type="ECO:0000256" key="2">
    <source>
        <dbReference type="ARBA" id="ARBA00022676"/>
    </source>
</evidence>
<evidence type="ECO:0000256" key="1">
    <source>
        <dbReference type="ARBA" id="ARBA00009995"/>
    </source>
</evidence>
<evidence type="ECO:0000256" key="5">
    <source>
        <dbReference type="RuleBase" id="RU362057"/>
    </source>
</evidence>
<keyword evidence="8" id="KW-1185">Reference proteome</keyword>
<keyword evidence="3 4" id="KW-0808">Transferase</keyword>
<dbReference type="SUPFAM" id="SSF53756">
    <property type="entry name" value="UDP-Glycosyltransferase/glycogen phosphorylase"/>
    <property type="match status" value="1"/>
</dbReference>
<evidence type="ECO:0000313" key="8">
    <source>
        <dbReference type="Proteomes" id="UP001293593"/>
    </source>
</evidence>
<dbReference type="Pfam" id="PF26168">
    <property type="entry name" value="Glyco_transf_N"/>
    <property type="match status" value="1"/>
</dbReference>
<evidence type="ECO:0000256" key="4">
    <source>
        <dbReference type="RuleBase" id="RU003718"/>
    </source>
</evidence>
<dbReference type="CDD" id="cd03784">
    <property type="entry name" value="GT1_Gtf-like"/>
    <property type="match status" value="1"/>
</dbReference>
<dbReference type="AlphaFoldDB" id="A0AAE1MLY2"/>
<dbReference type="EMBL" id="JAWXYG010000005">
    <property type="protein sequence ID" value="KAK4272812.1"/>
    <property type="molecule type" value="Genomic_DNA"/>
</dbReference>